<feature type="transmembrane region" description="Helical" evidence="1">
    <location>
        <begin position="128"/>
        <end position="146"/>
    </location>
</feature>
<keyword evidence="1" id="KW-1133">Transmembrane helix</keyword>
<name>A0A1C3T0Z3_KLEPN</name>
<gene>
    <name evidence="2" type="primary">KL153_00007</name>
</gene>
<evidence type="ECO:0000313" key="2">
    <source>
        <dbReference type="EMBL" id="SCA96171.1"/>
    </source>
</evidence>
<feature type="transmembrane region" description="Helical" evidence="1">
    <location>
        <begin position="274"/>
        <end position="296"/>
    </location>
</feature>
<feature type="transmembrane region" description="Helical" evidence="1">
    <location>
        <begin position="155"/>
        <end position="188"/>
    </location>
</feature>
<reference evidence="2" key="1">
    <citation type="submission" date="2016-07" db="EMBL/GenBank/DDBJ databases">
        <authorList>
            <person name="Informatics P."/>
        </authorList>
    </citation>
    <scope>NUCLEOTIDE SEQUENCE</scope>
    <source>
        <strain evidence="2">K280N</strain>
    </source>
</reference>
<keyword evidence="1" id="KW-0812">Transmembrane</keyword>
<dbReference type="RefSeq" id="WP_142381962.1">
    <property type="nucleotide sequence ID" value="NZ_CBCYFK010000041.1"/>
</dbReference>
<feature type="transmembrane region" description="Helical" evidence="1">
    <location>
        <begin position="341"/>
        <end position="362"/>
    </location>
</feature>
<keyword evidence="1" id="KW-0472">Membrane</keyword>
<dbReference type="EMBL" id="LT603725">
    <property type="protein sequence ID" value="SCA96171.1"/>
    <property type="molecule type" value="Genomic_DNA"/>
</dbReference>
<feature type="transmembrane region" description="Helical" evidence="1">
    <location>
        <begin position="374"/>
        <end position="392"/>
    </location>
</feature>
<dbReference type="AlphaFoldDB" id="A0A1C3T0Z3"/>
<feature type="transmembrane region" description="Helical" evidence="1">
    <location>
        <begin position="77"/>
        <end position="95"/>
    </location>
</feature>
<protein>
    <submittedName>
        <fullName evidence="2">Uncharacterized protein</fullName>
    </submittedName>
</protein>
<feature type="transmembrane region" description="Helical" evidence="1">
    <location>
        <begin position="235"/>
        <end position="268"/>
    </location>
</feature>
<feature type="transmembrane region" description="Helical" evidence="1">
    <location>
        <begin position="6"/>
        <end position="28"/>
    </location>
</feature>
<evidence type="ECO:0000256" key="1">
    <source>
        <dbReference type="SAM" id="Phobius"/>
    </source>
</evidence>
<organism evidence="2">
    <name type="scientific">Klebsiella pneumoniae</name>
    <dbReference type="NCBI Taxonomy" id="573"/>
    <lineage>
        <taxon>Bacteria</taxon>
        <taxon>Pseudomonadati</taxon>
        <taxon>Pseudomonadota</taxon>
        <taxon>Gammaproteobacteria</taxon>
        <taxon>Enterobacterales</taxon>
        <taxon>Enterobacteriaceae</taxon>
        <taxon>Klebsiella/Raoultella group</taxon>
        <taxon>Klebsiella</taxon>
        <taxon>Klebsiella pneumoniae complex</taxon>
    </lineage>
</organism>
<accession>A0A1C3T0Z3</accession>
<sequence length="424" mass="47165">MDLWGITWTALALVLFPFGYKPMLFLLVMSSIFQGSSALSMGALNIPLSPFVECLFVARLCLPMEGKGFVNLKNKKILVAILWIVIIWIYTYFSANLFSGLRVYSSLQSFESNFVTHGMPLRWSGANLNQLVILSTHILTLSLIYYRREDIDKSFFLNCILFTLVVFIGICIVWKIFPAVYTALSLLIFNNTSYSVTALYEARVSGTFVEPSLAGLYICTFAVPLLCAKKKVYKILGLGCVFVFALNLSTSGLFTLVISAPIVFILLFRKTIQNYFLCALVSITMTLAIMPVINLFSKYAEQKSSSDSGVMRGAANLNAFENIFNSYGFGLGVGSERASSLLITIINNFGIGIGLIFALYGYRLLKNRNKNSDANQLLITLFTVSFFGSFSANPEYTLAFMWILLYACIVKGGELDVVAEKKSY</sequence>
<reference evidence="2" key="2">
    <citation type="submission" date="2016-08" db="EMBL/GenBank/DDBJ databases">
        <title>Klebsiella loci capsule.</title>
        <authorList>
            <person name="Holt K.E."/>
            <person name="Thomson N.R."/>
        </authorList>
    </citation>
    <scope>NUCLEOTIDE SEQUENCE</scope>
    <source>
        <strain evidence="2">K280N</strain>
    </source>
</reference>
<proteinExistence type="predicted"/>